<gene>
    <name evidence="2" type="ORF">DEO72_LG7g1841</name>
</gene>
<accession>A0A4D6MIK1</accession>
<name>A0A4D6MIK1_VIGUN</name>
<comment type="subcellular location">
    <subcellularLocation>
        <location evidence="1">Cell membrane</location>
        <topology evidence="1">Peripheral membrane protein</topology>
    </subcellularLocation>
</comment>
<dbReference type="EMBL" id="CP039351">
    <property type="protein sequence ID" value="QCE00551.1"/>
    <property type="molecule type" value="Genomic_DNA"/>
</dbReference>
<evidence type="ECO:0000313" key="2">
    <source>
        <dbReference type="EMBL" id="QCE00551.1"/>
    </source>
</evidence>
<dbReference type="AlphaFoldDB" id="A0A4D6MIK1"/>
<organism evidence="2 3">
    <name type="scientific">Vigna unguiculata</name>
    <name type="common">Cowpea</name>
    <dbReference type="NCBI Taxonomy" id="3917"/>
    <lineage>
        <taxon>Eukaryota</taxon>
        <taxon>Viridiplantae</taxon>
        <taxon>Streptophyta</taxon>
        <taxon>Embryophyta</taxon>
        <taxon>Tracheophyta</taxon>
        <taxon>Spermatophyta</taxon>
        <taxon>Magnoliopsida</taxon>
        <taxon>eudicotyledons</taxon>
        <taxon>Gunneridae</taxon>
        <taxon>Pentapetalae</taxon>
        <taxon>rosids</taxon>
        <taxon>fabids</taxon>
        <taxon>Fabales</taxon>
        <taxon>Fabaceae</taxon>
        <taxon>Papilionoideae</taxon>
        <taxon>50 kb inversion clade</taxon>
        <taxon>NPAAA clade</taxon>
        <taxon>indigoferoid/millettioid clade</taxon>
        <taxon>Phaseoleae</taxon>
        <taxon>Vigna</taxon>
    </lineage>
</organism>
<dbReference type="Gene3D" id="1.25.40.20">
    <property type="entry name" value="Ankyrin repeat-containing domain"/>
    <property type="match status" value="1"/>
</dbReference>
<dbReference type="SUPFAM" id="SSF48403">
    <property type="entry name" value="Ankyrin repeat"/>
    <property type="match status" value="1"/>
</dbReference>
<keyword evidence="3" id="KW-1185">Reference proteome</keyword>
<protein>
    <submittedName>
        <fullName evidence="2">Uncharacterized protein</fullName>
    </submittedName>
</protein>
<dbReference type="InterPro" id="IPR036770">
    <property type="entry name" value="Ankyrin_rpt-contain_sf"/>
</dbReference>
<proteinExistence type="predicted"/>
<dbReference type="Proteomes" id="UP000501690">
    <property type="component" value="Linkage Group LG7"/>
</dbReference>
<dbReference type="GO" id="GO:0005886">
    <property type="term" value="C:plasma membrane"/>
    <property type="evidence" value="ECO:0007669"/>
    <property type="project" value="UniProtKB-SubCell"/>
</dbReference>
<sequence length="119" mass="13984">MTSMQVLQEIWTEARSLEMEDLWTLMLKPTAMLFDALESNNDDHVIRLLLHRAEIMIVLKDTSGQNLLHLLILHQRYDIVEEFKMNNLSKYSPEDVDVEGHNVLHLDPLWPSQFRSVLD</sequence>
<reference evidence="2 3" key="1">
    <citation type="submission" date="2019-04" db="EMBL/GenBank/DDBJ databases">
        <title>An improved genome assembly and genetic linkage map for asparagus bean, Vigna unguiculata ssp. sesquipedialis.</title>
        <authorList>
            <person name="Xia Q."/>
            <person name="Zhang R."/>
            <person name="Dong Y."/>
        </authorList>
    </citation>
    <scope>NUCLEOTIDE SEQUENCE [LARGE SCALE GENOMIC DNA]</scope>
    <source>
        <tissue evidence="2">Leaf</tissue>
    </source>
</reference>
<evidence type="ECO:0000313" key="3">
    <source>
        <dbReference type="Proteomes" id="UP000501690"/>
    </source>
</evidence>
<evidence type="ECO:0000256" key="1">
    <source>
        <dbReference type="ARBA" id="ARBA00004202"/>
    </source>
</evidence>